<name>A0ABZ2V572_9RHOB</name>
<dbReference type="SUPFAM" id="SSF55729">
    <property type="entry name" value="Acyl-CoA N-acyltransferases (Nat)"/>
    <property type="match status" value="1"/>
</dbReference>
<keyword evidence="2" id="KW-0012">Acyltransferase</keyword>
<evidence type="ECO:0000259" key="1">
    <source>
        <dbReference type="PROSITE" id="PS51186"/>
    </source>
</evidence>
<keyword evidence="3" id="KW-1185">Reference proteome</keyword>
<dbReference type="InterPro" id="IPR016181">
    <property type="entry name" value="Acyl_CoA_acyltransferase"/>
</dbReference>
<dbReference type="CDD" id="cd04301">
    <property type="entry name" value="NAT_SF"/>
    <property type="match status" value="1"/>
</dbReference>
<dbReference type="EC" id="2.3.-.-" evidence="2"/>
<dbReference type="PANTHER" id="PTHR43617">
    <property type="entry name" value="L-AMINO ACID N-ACETYLTRANSFERASE"/>
    <property type="match status" value="1"/>
</dbReference>
<reference evidence="3" key="1">
    <citation type="submission" date="2024-04" db="EMBL/GenBank/DDBJ databases">
        <title>Phylogenomic analyses of a clade within the roseobacter group suggest taxonomic reassignments of species of the genera Aestuariivita, Citreicella, Loktanella, Nautella, Pelagibaca, Ruegeria, Thalassobius, Thiobacimonas and Tropicibacter, and the proposal o.</title>
        <authorList>
            <person name="Jeon C.O."/>
        </authorList>
    </citation>
    <scope>NUCLEOTIDE SEQUENCE [LARGE SCALE GENOMIC DNA]</scope>
    <source>
        <strain evidence="3">BS5-3</strain>
    </source>
</reference>
<dbReference type="InterPro" id="IPR000182">
    <property type="entry name" value="GNAT_dom"/>
</dbReference>
<gene>
    <name evidence="2" type="ORF">AABB29_03400</name>
</gene>
<dbReference type="EMBL" id="CP150951">
    <property type="protein sequence ID" value="WZC49711.1"/>
    <property type="molecule type" value="Genomic_DNA"/>
</dbReference>
<accession>A0ABZ2V572</accession>
<organism evidence="2 3">
    <name type="scientific">Yoonia phaeophyticola</name>
    <dbReference type="NCBI Taxonomy" id="3137369"/>
    <lineage>
        <taxon>Bacteria</taxon>
        <taxon>Pseudomonadati</taxon>
        <taxon>Pseudomonadota</taxon>
        <taxon>Alphaproteobacteria</taxon>
        <taxon>Rhodobacterales</taxon>
        <taxon>Paracoccaceae</taxon>
        <taxon>Yoonia</taxon>
    </lineage>
</organism>
<sequence length="165" mass="17306">MLIRPETPANIDVIHDLTQAAFAPKAFSDGTEGPIINAMRDAGDLTLSLVAEDAGTIIGHVAFSPAHISEAAGDWYGLGPISVREDRQGQGIGRALIEAGIATLAEQGAAGCVLTGNPNIYQRIGFRSDGNLHHAGTEDRHVHWRLINGAAPKGQLRFAPALDAA</sequence>
<feature type="domain" description="N-acetyltransferase" evidence="1">
    <location>
        <begin position="1"/>
        <end position="163"/>
    </location>
</feature>
<evidence type="ECO:0000313" key="3">
    <source>
        <dbReference type="Proteomes" id="UP001440612"/>
    </source>
</evidence>
<dbReference type="RefSeq" id="WP_341367821.1">
    <property type="nucleotide sequence ID" value="NZ_CP150951.2"/>
</dbReference>
<evidence type="ECO:0000313" key="2">
    <source>
        <dbReference type="EMBL" id="WZC49711.1"/>
    </source>
</evidence>
<proteinExistence type="predicted"/>
<protein>
    <submittedName>
        <fullName evidence="2">GNAT family N-acetyltransferase</fullName>
        <ecNumber evidence="2">2.3.-.-</ecNumber>
    </submittedName>
</protein>
<dbReference type="InterPro" id="IPR050276">
    <property type="entry name" value="MshD_Acetyltransferase"/>
</dbReference>
<dbReference type="Proteomes" id="UP001440612">
    <property type="component" value="Chromosome"/>
</dbReference>
<dbReference type="PANTHER" id="PTHR43617:SF2">
    <property type="entry name" value="UPF0039 PROTEIN SLL0451"/>
    <property type="match status" value="1"/>
</dbReference>
<dbReference type="GO" id="GO:0016746">
    <property type="term" value="F:acyltransferase activity"/>
    <property type="evidence" value="ECO:0007669"/>
    <property type="project" value="UniProtKB-KW"/>
</dbReference>
<dbReference type="PROSITE" id="PS51186">
    <property type="entry name" value="GNAT"/>
    <property type="match status" value="1"/>
</dbReference>
<dbReference type="Gene3D" id="3.40.630.30">
    <property type="match status" value="1"/>
</dbReference>
<dbReference type="Pfam" id="PF13508">
    <property type="entry name" value="Acetyltransf_7"/>
    <property type="match status" value="1"/>
</dbReference>
<keyword evidence="2" id="KW-0808">Transferase</keyword>